<dbReference type="InterPro" id="IPR002466">
    <property type="entry name" value="A_deamin"/>
</dbReference>
<comment type="similarity">
    <text evidence="7">Belongs to the ADAT1 family.</text>
</comment>
<protein>
    <recommendedName>
        <fullName evidence="9">tRNA-specific adenosine deaminase 1</fullName>
        <ecNumber evidence="8">3.5.4.34</ecNumber>
    </recommendedName>
    <alternativeName>
        <fullName evidence="10">tRNA-specific adenosine-37 deaminase</fullName>
    </alternativeName>
</protein>
<comment type="cofactor">
    <cofactor evidence="5">
        <name>1D-myo-inositol hexakisphosphate</name>
        <dbReference type="ChEBI" id="CHEBI:58130"/>
    </cofactor>
</comment>
<evidence type="ECO:0000256" key="4">
    <source>
        <dbReference type="ARBA" id="ARBA00022833"/>
    </source>
</evidence>
<feature type="non-terminal residue" evidence="14">
    <location>
        <position position="1"/>
    </location>
</feature>
<comment type="function">
    <text evidence="6">Specifically deaminates adenosine-37 to inosine in tRNA-Ala.</text>
</comment>
<evidence type="ECO:0000256" key="2">
    <source>
        <dbReference type="ARBA" id="ARBA00022723"/>
    </source>
</evidence>
<reference evidence="14 15" key="1">
    <citation type="submission" date="2019-09" db="EMBL/GenBank/DDBJ databases">
        <title>Bird 10,000 Genomes (B10K) Project - Family phase.</title>
        <authorList>
            <person name="Zhang G."/>
        </authorList>
    </citation>
    <scope>NUCLEOTIDE SEQUENCE [LARGE SCALE GENOMIC DNA]</scope>
    <source>
        <strain evidence="14">B10K-DU-001-02</strain>
        <tissue evidence="14">Muscle</tissue>
    </source>
</reference>
<dbReference type="PANTHER" id="PTHR46516">
    <property type="entry name" value="TRNA-SPECIFIC ADENOSINE DEAMINASE 1"/>
    <property type="match status" value="1"/>
</dbReference>
<feature type="region of interest" description="Disordered" evidence="12">
    <location>
        <begin position="155"/>
        <end position="177"/>
    </location>
</feature>
<dbReference type="SMART" id="SM00552">
    <property type="entry name" value="ADEAMc"/>
    <property type="match status" value="1"/>
</dbReference>
<feature type="non-terminal residue" evidence="14">
    <location>
        <position position="502"/>
    </location>
</feature>
<keyword evidence="3" id="KW-0378">Hydrolase</keyword>
<dbReference type="GO" id="GO:0003723">
    <property type="term" value="F:RNA binding"/>
    <property type="evidence" value="ECO:0007669"/>
    <property type="project" value="InterPro"/>
</dbReference>
<evidence type="ECO:0000256" key="6">
    <source>
        <dbReference type="ARBA" id="ARBA00037784"/>
    </source>
</evidence>
<accession>A0A7K8ZP91</accession>
<feature type="domain" description="A to I editase" evidence="13">
    <location>
        <begin position="63"/>
        <end position="501"/>
    </location>
</feature>
<dbReference type="EC" id="3.5.4.34" evidence="8"/>
<feature type="compositionally biased region" description="Polar residues" evidence="12">
    <location>
        <begin position="155"/>
        <end position="173"/>
    </location>
</feature>
<gene>
    <name evidence="14" type="primary">Adat1</name>
    <name evidence="14" type="ORF">GRAVAR_R00753</name>
</gene>
<dbReference type="GO" id="GO:0046872">
    <property type="term" value="F:metal ion binding"/>
    <property type="evidence" value="ECO:0007669"/>
    <property type="project" value="UniProtKB-KW"/>
</dbReference>
<evidence type="ECO:0000313" key="15">
    <source>
        <dbReference type="Proteomes" id="UP000591535"/>
    </source>
</evidence>
<dbReference type="GO" id="GO:0043829">
    <property type="term" value="F:tRNA-specific adenosine-37 deaminase activity"/>
    <property type="evidence" value="ECO:0007669"/>
    <property type="project" value="UniProtKB-EC"/>
</dbReference>
<keyword evidence="4" id="KW-0862">Zinc</keyword>
<dbReference type="AlphaFoldDB" id="A0A7K8ZP91"/>
<keyword evidence="2" id="KW-0479">Metal-binding</keyword>
<evidence type="ECO:0000256" key="3">
    <source>
        <dbReference type="ARBA" id="ARBA00022801"/>
    </source>
</evidence>
<evidence type="ECO:0000313" key="14">
    <source>
        <dbReference type="EMBL" id="NXG16549.1"/>
    </source>
</evidence>
<evidence type="ECO:0000256" key="10">
    <source>
        <dbReference type="ARBA" id="ARBA00041760"/>
    </source>
</evidence>
<dbReference type="GO" id="GO:0008033">
    <property type="term" value="P:tRNA processing"/>
    <property type="evidence" value="ECO:0007669"/>
    <property type="project" value="UniProtKB-KW"/>
</dbReference>
<dbReference type="Proteomes" id="UP000591535">
    <property type="component" value="Unassembled WGS sequence"/>
</dbReference>
<evidence type="ECO:0000256" key="11">
    <source>
        <dbReference type="ARBA" id="ARBA00047635"/>
    </source>
</evidence>
<evidence type="ECO:0000256" key="9">
    <source>
        <dbReference type="ARBA" id="ARBA00040502"/>
    </source>
</evidence>
<evidence type="ECO:0000259" key="13">
    <source>
        <dbReference type="PROSITE" id="PS50141"/>
    </source>
</evidence>
<comment type="caution">
    <text evidence="14">The sequence shown here is derived from an EMBL/GenBank/DDBJ whole genome shotgun (WGS) entry which is preliminary data.</text>
</comment>
<name>A0A7K8ZP91_9PASS</name>
<dbReference type="EMBL" id="VWZG01003721">
    <property type="protein sequence ID" value="NXG16549.1"/>
    <property type="molecule type" value="Genomic_DNA"/>
</dbReference>
<sequence length="502" mass="56117">MWSADEIAGLCYVHYRTRLPKQGKPDPIREWTSLAAVVKVEFAAPREVLASPGNLRVTKEVVAMGTGTKCIGQNKMRKTGDILNDSHAEVVAKRSFQRYLLHQMWLAASHQQCSIFTPGTETGKWKLKPNTVFVFFSSHTPCGDASIIPISEPENQLSKPVTGSDATGQSTECRSNHDHLCPKDKRKADHMASNRIIKRMKTEDDGCFSTVAEDLPVQRESVQREEDTSQKCCECSAEMQTANKETGLVRPKVVDVHRTGAKCVPGELDDARTPGLGYHCVGLLRVKPGRGERTCSMSCSDKLARWNVLGCQGALLMHFLQYPVYLSAIIVGKCPYSQEAMQRAIIERCQHISSLPAGFLAQEVKLLQSDLRFEHSREAVQEVQTNSKTKLVPCSAAISWSAVPEQPLDVTSNGFRQGTTKKGIGSHQSRSKICKVELFHEFQKLVTSISQEDLPDTLRMKTLKTYCDYKEAALNYQEAWKVLRNQALLGWIKNAKEYLHFT</sequence>
<dbReference type="PROSITE" id="PS50141">
    <property type="entry name" value="A_DEAMIN_EDITASE"/>
    <property type="match status" value="1"/>
</dbReference>
<proteinExistence type="inferred from homology"/>
<comment type="catalytic activity">
    <reaction evidence="11">
        <text>adenosine(37) in tRNA(Ala) + H2O + H(+) = inosine(37) in tRNA(Ala) + NH4(+)</text>
        <dbReference type="Rhea" id="RHEA:50968"/>
        <dbReference type="Rhea" id="RHEA-COMP:12855"/>
        <dbReference type="Rhea" id="RHEA-COMP:12856"/>
        <dbReference type="ChEBI" id="CHEBI:15377"/>
        <dbReference type="ChEBI" id="CHEBI:15378"/>
        <dbReference type="ChEBI" id="CHEBI:28938"/>
        <dbReference type="ChEBI" id="CHEBI:74411"/>
        <dbReference type="ChEBI" id="CHEBI:82852"/>
        <dbReference type="EC" id="3.5.4.34"/>
    </reaction>
</comment>
<organism evidence="14 15">
    <name type="scientific">Grallaria varia</name>
    <name type="common">variegated antpitta</name>
    <dbReference type="NCBI Taxonomy" id="117165"/>
    <lineage>
        <taxon>Eukaryota</taxon>
        <taxon>Metazoa</taxon>
        <taxon>Chordata</taxon>
        <taxon>Craniata</taxon>
        <taxon>Vertebrata</taxon>
        <taxon>Euteleostomi</taxon>
        <taxon>Archelosauria</taxon>
        <taxon>Archosauria</taxon>
        <taxon>Dinosauria</taxon>
        <taxon>Saurischia</taxon>
        <taxon>Theropoda</taxon>
        <taxon>Coelurosauria</taxon>
        <taxon>Aves</taxon>
        <taxon>Neognathae</taxon>
        <taxon>Neoaves</taxon>
        <taxon>Telluraves</taxon>
        <taxon>Australaves</taxon>
        <taxon>Passeriformes</taxon>
        <taxon>Formicariidae</taxon>
        <taxon>Grallaria</taxon>
    </lineage>
</organism>
<dbReference type="PANTHER" id="PTHR46516:SF1">
    <property type="entry name" value="TRNA-SPECIFIC ADENOSINE DEAMINASE 1"/>
    <property type="match status" value="1"/>
</dbReference>
<evidence type="ECO:0000256" key="5">
    <source>
        <dbReference type="ARBA" id="ARBA00037026"/>
    </source>
</evidence>
<evidence type="ECO:0000256" key="8">
    <source>
        <dbReference type="ARBA" id="ARBA00038940"/>
    </source>
</evidence>
<evidence type="ECO:0000256" key="7">
    <source>
        <dbReference type="ARBA" id="ARBA00038326"/>
    </source>
</evidence>
<evidence type="ECO:0000256" key="12">
    <source>
        <dbReference type="SAM" id="MobiDB-lite"/>
    </source>
</evidence>
<dbReference type="Pfam" id="PF02137">
    <property type="entry name" value="A_deamin"/>
    <property type="match status" value="1"/>
</dbReference>
<keyword evidence="15" id="KW-1185">Reference proteome</keyword>
<keyword evidence="1" id="KW-0819">tRNA processing</keyword>
<evidence type="ECO:0000256" key="1">
    <source>
        <dbReference type="ARBA" id="ARBA00022694"/>
    </source>
</evidence>